<feature type="chain" id="PRO_5047490759" description="Outer membrane protein beta-barrel domain-containing protein" evidence="1">
    <location>
        <begin position="24"/>
        <end position="204"/>
    </location>
</feature>
<dbReference type="Proteomes" id="UP001207742">
    <property type="component" value="Unassembled WGS sequence"/>
</dbReference>
<evidence type="ECO:0000313" key="2">
    <source>
        <dbReference type="EMBL" id="MCW3486926.1"/>
    </source>
</evidence>
<name>A0ABT3ISH2_9BACT</name>
<accession>A0ABT3ISH2</accession>
<proteinExistence type="predicted"/>
<evidence type="ECO:0000256" key="1">
    <source>
        <dbReference type="SAM" id="SignalP"/>
    </source>
</evidence>
<keyword evidence="3" id="KW-1185">Reference proteome</keyword>
<evidence type="ECO:0000313" key="3">
    <source>
        <dbReference type="Proteomes" id="UP001207742"/>
    </source>
</evidence>
<evidence type="ECO:0008006" key="4">
    <source>
        <dbReference type="Google" id="ProtNLM"/>
    </source>
</evidence>
<comment type="caution">
    <text evidence="2">The sequence shown here is derived from an EMBL/GenBank/DDBJ whole genome shotgun (WGS) entry which is preliminary data.</text>
</comment>
<feature type="signal peptide" evidence="1">
    <location>
        <begin position="1"/>
        <end position="23"/>
    </location>
</feature>
<sequence>MPRLRTLLLCAVCCCLLPLFAAAQRTTLFSHEAGSRIYKGKNHLSGGLVYSPRYNFVVFSTRSTLSVGANIGLGSSFGANYDSNIGGNYTSIFMADVPFLVAYNFGNGATYKAYTKWGGYIGGGYGFHNGTRSVEYYDDEELTTNQVHVSGVVVSLGLRLPIANTSWTIHVSYMHNSNGFNPDIPGIGSAGIAFNINTPIRRPE</sequence>
<protein>
    <recommendedName>
        <fullName evidence="4">Outer membrane protein beta-barrel domain-containing protein</fullName>
    </recommendedName>
</protein>
<organism evidence="2 3">
    <name type="scientific">Chitinophaga nivalis</name>
    <dbReference type="NCBI Taxonomy" id="2991709"/>
    <lineage>
        <taxon>Bacteria</taxon>
        <taxon>Pseudomonadati</taxon>
        <taxon>Bacteroidota</taxon>
        <taxon>Chitinophagia</taxon>
        <taxon>Chitinophagales</taxon>
        <taxon>Chitinophagaceae</taxon>
        <taxon>Chitinophaga</taxon>
    </lineage>
</organism>
<dbReference type="RefSeq" id="WP_264733742.1">
    <property type="nucleotide sequence ID" value="NZ_JAPDNR010000001.1"/>
</dbReference>
<dbReference type="EMBL" id="JAPDNS010000002">
    <property type="protein sequence ID" value="MCW3486926.1"/>
    <property type="molecule type" value="Genomic_DNA"/>
</dbReference>
<reference evidence="2 3" key="1">
    <citation type="submission" date="2022-10" db="EMBL/GenBank/DDBJ databases">
        <title>Chitinophaga nivalis PC15 sp. nov., isolated from Pyeongchang county, South Korea.</title>
        <authorList>
            <person name="Trinh H.N."/>
        </authorList>
    </citation>
    <scope>NUCLEOTIDE SEQUENCE [LARGE SCALE GENOMIC DNA]</scope>
    <source>
        <strain evidence="2 3">PC14</strain>
    </source>
</reference>
<keyword evidence="1" id="KW-0732">Signal</keyword>
<gene>
    <name evidence="2" type="ORF">OL497_23720</name>
</gene>